<dbReference type="OrthoDB" id="2593732at2759"/>
<organism evidence="9 10">
    <name type="scientific">Stachybotrys chlorohalonatus (strain IBT 40285)</name>
    <dbReference type="NCBI Taxonomy" id="1283841"/>
    <lineage>
        <taxon>Eukaryota</taxon>
        <taxon>Fungi</taxon>
        <taxon>Dikarya</taxon>
        <taxon>Ascomycota</taxon>
        <taxon>Pezizomycotina</taxon>
        <taxon>Sordariomycetes</taxon>
        <taxon>Hypocreomycetidae</taxon>
        <taxon>Hypocreales</taxon>
        <taxon>Stachybotryaceae</taxon>
        <taxon>Stachybotrys</taxon>
    </lineage>
</organism>
<evidence type="ECO:0000256" key="7">
    <source>
        <dbReference type="SAM" id="MobiDB-lite"/>
    </source>
</evidence>
<dbReference type="SUPFAM" id="SSF57701">
    <property type="entry name" value="Zn2/Cys6 DNA-binding domain"/>
    <property type="match status" value="1"/>
</dbReference>
<evidence type="ECO:0000256" key="5">
    <source>
        <dbReference type="ARBA" id="ARBA00023163"/>
    </source>
</evidence>
<evidence type="ECO:0000313" key="9">
    <source>
        <dbReference type="EMBL" id="KFA68104.1"/>
    </source>
</evidence>
<name>A0A084QVW9_STAC4</name>
<evidence type="ECO:0000256" key="6">
    <source>
        <dbReference type="ARBA" id="ARBA00023242"/>
    </source>
</evidence>
<keyword evidence="3" id="KW-0805">Transcription regulation</keyword>
<dbReference type="InParanoid" id="A0A084QVW9"/>
<feature type="domain" description="Zn(2)-C6 fungal-type" evidence="8">
    <location>
        <begin position="89"/>
        <end position="116"/>
    </location>
</feature>
<dbReference type="InterPro" id="IPR052360">
    <property type="entry name" value="Transcr_Regulatory_Proteins"/>
</dbReference>
<protein>
    <recommendedName>
        <fullName evidence="8">Zn(2)-C6 fungal-type domain-containing protein</fullName>
    </recommendedName>
</protein>
<dbReference type="STRING" id="1283841.A0A084QVW9"/>
<keyword evidence="4" id="KW-0238">DNA-binding</keyword>
<dbReference type="HOGENOM" id="CLU_011409_12_0_1"/>
<keyword evidence="5" id="KW-0804">Transcription</keyword>
<dbReference type="OMA" id="NLWHARE"/>
<dbReference type="InterPro" id="IPR001138">
    <property type="entry name" value="Zn2Cys6_DnaBD"/>
</dbReference>
<proteinExistence type="predicted"/>
<dbReference type="InterPro" id="IPR036864">
    <property type="entry name" value="Zn2-C6_fun-type_DNA-bd_sf"/>
</dbReference>
<evidence type="ECO:0000256" key="4">
    <source>
        <dbReference type="ARBA" id="ARBA00023125"/>
    </source>
</evidence>
<evidence type="ECO:0000256" key="1">
    <source>
        <dbReference type="ARBA" id="ARBA00022723"/>
    </source>
</evidence>
<dbReference type="Gene3D" id="4.10.240.10">
    <property type="entry name" value="Zn(2)-C6 fungal-type DNA-binding domain"/>
    <property type="match status" value="1"/>
</dbReference>
<feature type="compositionally biased region" description="Low complexity" evidence="7">
    <location>
        <begin position="18"/>
        <end position="27"/>
    </location>
</feature>
<evidence type="ECO:0000313" key="10">
    <source>
        <dbReference type="Proteomes" id="UP000028524"/>
    </source>
</evidence>
<dbReference type="PANTHER" id="PTHR36206">
    <property type="entry name" value="ASPERCRYPTIN BIOSYNTHESIS CLUSTER-SPECIFIC TRANSCRIPTION REGULATOR ATNN-RELATED"/>
    <property type="match status" value="1"/>
</dbReference>
<keyword evidence="1" id="KW-0479">Metal-binding</keyword>
<feature type="region of interest" description="Disordered" evidence="7">
    <location>
        <begin position="1"/>
        <end position="30"/>
    </location>
</feature>
<dbReference type="CDD" id="cd00067">
    <property type="entry name" value="GAL4"/>
    <property type="match status" value="1"/>
</dbReference>
<dbReference type="Proteomes" id="UP000028524">
    <property type="component" value="Unassembled WGS sequence"/>
</dbReference>
<dbReference type="GO" id="GO:0003677">
    <property type="term" value="F:DNA binding"/>
    <property type="evidence" value="ECO:0007669"/>
    <property type="project" value="UniProtKB-KW"/>
</dbReference>
<sequence>MKPFHADPNSHAFIAVDSSPSPHAGSGSSSGGGGAIIVAAAAAAPSGRRGKKVRTGCITCKSVVDPHLCPMPILIFPPPTARLTQRTLRIRKVKCDETKPACVRCVKTGRKCDGYLPWSSRSARVSVCHVPSPTPELGTAAERHAFEYYRSRSGPLLGRAIDVDFWGGLVLKLSLREPVVRHAMLAMGSLHESLTVMQSEGRDVDRSFAFTEYGKAMVALRRWDPKNSTTAIPLLVCILFICIEYLLEHETASQLHISQGRHILYAMDDTRSPALDMIKQHLVPIYARLSLASFLYSNRPPPIPQHLRTATEMPTHFGSVEEARNLLYHLLDEGLRFKVRATPALYDPRTTAWDMQVLAAEQQRILATLGRWHVAFSMLAATLPPGQPAYPDVQHLLHIFYHSSNIWIKTALEPQQLALDAYMPDFAAIVTHGSAFMNSLASGPATPVFTFETEVLAPVYFTVTKCRHPLLRRAALRLLMREEMRGRREGLWYCAETVVVGKRVIEMEEEVSNALHMDHMYWTSSPTGSHHSHASFDRESRLRVMEAYEGELHVPMTHPPTIVASPLDVMDWSPEHSIAPPGTQPSWNPTFIPKRSRQPRDTTPKPLEVSTHLDDYDTQSLQYESPYGVPEERRIKNAIIGPRQDGGVWVTMFRESRDGKADWDVTREFLKLM</sequence>
<gene>
    <name evidence="9" type="ORF">S40285_02557</name>
</gene>
<accession>A0A084QVW9</accession>
<dbReference type="GO" id="GO:0008270">
    <property type="term" value="F:zinc ion binding"/>
    <property type="evidence" value="ECO:0007669"/>
    <property type="project" value="InterPro"/>
</dbReference>
<keyword evidence="6" id="KW-0539">Nucleus</keyword>
<dbReference type="GO" id="GO:0000981">
    <property type="term" value="F:DNA-binding transcription factor activity, RNA polymerase II-specific"/>
    <property type="evidence" value="ECO:0007669"/>
    <property type="project" value="InterPro"/>
</dbReference>
<keyword evidence="2" id="KW-0862">Zinc</keyword>
<dbReference type="AlphaFoldDB" id="A0A084QVW9"/>
<evidence type="ECO:0000256" key="2">
    <source>
        <dbReference type="ARBA" id="ARBA00022833"/>
    </source>
</evidence>
<evidence type="ECO:0000256" key="3">
    <source>
        <dbReference type="ARBA" id="ARBA00023015"/>
    </source>
</evidence>
<dbReference type="EMBL" id="KL660000">
    <property type="protein sequence ID" value="KFA68104.1"/>
    <property type="molecule type" value="Genomic_DNA"/>
</dbReference>
<reference evidence="9 10" key="1">
    <citation type="journal article" date="2014" name="BMC Genomics">
        <title>Comparative genome sequencing reveals chemotype-specific gene clusters in the toxigenic black mold Stachybotrys.</title>
        <authorList>
            <person name="Semeiks J."/>
            <person name="Borek D."/>
            <person name="Otwinowski Z."/>
            <person name="Grishin N.V."/>
        </authorList>
    </citation>
    <scope>NUCLEOTIDE SEQUENCE [LARGE SCALE GENOMIC DNA]</scope>
    <source>
        <strain evidence="9 10">IBT 40285</strain>
    </source>
</reference>
<dbReference type="Pfam" id="PF00172">
    <property type="entry name" value="Zn_clus"/>
    <property type="match status" value="1"/>
</dbReference>
<evidence type="ECO:0000259" key="8">
    <source>
        <dbReference type="Pfam" id="PF00172"/>
    </source>
</evidence>
<feature type="region of interest" description="Disordered" evidence="7">
    <location>
        <begin position="578"/>
        <end position="615"/>
    </location>
</feature>
<keyword evidence="10" id="KW-1185">Reference proteome</keyword>
<dbReference type="PANTHER" id="PTHR36206:SF16">
    <property type="entry name" value="TRANSCRIPTION FACTOR DOMAIN-CONTAINING PROTEIN-RELATED"/>
    <property type="match status" value="1"/>
</dbReference>